<dbReference type="InterPro" id="IPR016161">
    <property type="entry name" value="Ald_DH/histidinol_DH"/>
</dbReference>
<feature type="active site" evidence="4">
    <location>
        <position position="247"/>
    </location>
</feature>
<dbReference type="Gene3D" id="3.40.605.10">
    <property type="entry name" value="Aldehyde Dehydrogenase, Chain A, domain 1"/>
    <property type="match status" value="1"/>
</dbReference>
<dbReference type="Pfam" id="PF00171">
    <property type="entry name" value="Aldedh"/>
    <property type="match status" value="1"/>
</dbReference>
<evidence type="ECO:0000256" key="2">
    <source>
        <dbReference type="ARBA" id="ARBA00023002"/>
    </source>
</evidence>
<dbReference type="InterPro" id="IPR029510">
    <property type="entry name" value="Ald_DH_CS_GLU"/>
</dbReference>
<name>A0A0S4JQ07_BODSA</name>
<dbReference type="OrthoDB" id="310895at2759"/>
<feature type="domain" description="Aldehyde dehydrogenase" evidence="6">
    <location>
        <begin position="17"/>
        <end position="476"/>
    </location>
</feature>
<sequence length="480" mass="51882">MQMISNFINGALVPAVSKEYIDGIEPATGAVYSKIPRSQKADVDAAVSAAENAFPSWSATPAEVRASFLFRIADLLESRLDAFALAESRDQGKTVTTARTVDIPRSIENFRFYATFITQMEEITVESKQCIHFALRKPIGVVGLVSPWNLPLYLATWKIAPAIAFGNTCVIKPSELTPMTVFLLCSVLQEAKLPPGVVNVVHGYGPECGQAIAEHPGIPAISFTGGTVTGKRLASTTAPLLKKLSLELGGKNANIVFEDCDLADCVATSVRSSFTNQGEICLCGSRILVQRSVYASFLEQFVAATKKFQVGDPQDASSNMGALISKAHLEKVMSYIQIAKDEGGTIVLGGERPTKLSARCREGFFLLPTIITGLPPSARCNQEEIFGPVVTVIPFDTEEEAIRIANGTQYGLSATVWTGNAKRANRVSQQLDTGYVWVNCWLIRDLRMPFGGVKASGIGREGGKFAMDFYTEVKTVCSKL</sequence>
<protein>
    <submittedName>
        <fullName evidence="7">Aldehyde dehydrogenase, putative</fullName>
    </submittedName>
</protein>
<dbReference type="InterPro" id="IPR016162">
    <property type="entry name" value="Ald_DH_N"/>
</dbReference>
<dbReference type="PROSITE" id="PS00070">
    <property type="entry name" value="ALDEHYDE_DEHYDR_CYS"/>
    <property type="match status" value="1"/>
</dbReference>
<dbReference type="OMA" id="INGGPFN"/>
<dbReference type="InterPro" id="IPR016163">
    <property type="entry name" value="Ald_DH_C"/>
</dbReference>
<dbReference type="Proteomes" id="UP000051952">
    <property type="component" value="Unassembled WGS sequence"/>
</dbReference>
<evidence type="ECO:0000256" key="3">
    <source>
        <dbReference type="ARBA" id="ARBA00023027"/>
    </source>
</evidence>
<dbReference type="GO" id="GO:0016620">
    <property type="term" value="F:oxidoreductase activity, acting on the aldehyde or oxo group of donors, NAD or NADP as acceptor"/>
    <property type="evidence" value="ECO:0007669"/>
    <property type="project" value="InterPro"/>
</dbReference>
<dbReference type="CDD" id="cd07093">
    <property type="entry name" value="ALDH_F8_HMSADH"/>
    <property type="match status" value="1"/>
</dbReference>
<keyword evidence="3" id="KW-0520">NAD</keyword>
<dbReference type="InterPro" id="IPR016160">
    <property type="entry name" value="Ald_DH_CS_CYS"/>
</dbReference>
<evidence type="ECO:0000313" key="8">
    <source>
        <dbReference type="Proteomes" id="UP000051952"/>
    </source>
</evidence>
<accession>A0A0S4JQ07</accession>
<dbReference type="AlphaFoldDB" id="A0A0S4JQ07"/>
<evidence type="ECO:0000256" key="4">
    <source>
        <dbReference type="PROSITE-ProRule" id="PRU10007"/>
    </source>
</evidence>
<evidence type="ECO:0000256" key="5">
    <source>
        <dbReference type="RuleBase" id="RU003345"/>
    </source>
</evidence>
<evidence type="ECO:0000256" key="1">
    <source>
        <dbReference type="ARBA" id="ARBA00009986"/>
    </source>
</evidence>
<dbReference type="PANTHER" id="PTHR43720:SF2">
    <property type="entry name" value="2-AMINOMUCONIC SEMIALDEHYDE DEHYDROGENASE"/>
    <property type="match status" value="1"/>
</dbReference>
<dbReference type="VEuPathDB" id="TriTrypDB:BSAL_32195"/>
<dbReference type="InterPro" id="IPR015590">
    <property type="entry name" value="Aldehyde_DH_dom"/>
</dbReference>
<gene>
    <name evidence="7" type="ORF">BSAL_32195</name>
</gene>
<comment type="similarity">
    <text evidence="1 5">Belongs to the aldehyde dehydrogenase family.</text>
</comment>
<evidence type="ECO:0000313" key="7">
    <source>
        <dbReference type="EMBL" id="CUG91459.1"/>
    </source>
</evidence>
<proteinExistence type="inferred from homology"/>
<dbReference type="FunFam" id="3.40.605.10:FF:000001">
    <property type="entry name" value="Aldehyde dehydrogenase 1"/>
    <property type="match status" value="1"/>
</dbReference>
<dbReference type="SUPFAM" id="SSF53720">
    <property type="entry name" value="ALDH-like"/>
    <property type="match status" value="1"/>
</dbReference>
<keyword evidence="2 5" id="KW-0560">Oxidoreductase</keyword>
<dbReference type="PANTHER" id="PTHR43720">
    <property type="entry name" value="2-AMINOMUCONIC SEMIALDEHYDE DEHYDROGENASE"/>
    <property type="match status" value="1"/>
</dbReference>
<organism evidence="7 8">
    <name type="scientific">Bodo saltans</name>
    <name type="common">Flagellated protozoan</name>
    <dbReference type="NCBI Taxonomy" id="75058"/>
    <lineage>
        <taxon>Eukaryota</taxon>
        <taxon>Discoba</taxon>
        <taxon>Euglenozoa</taxon>
        <taxon>Kinetoplastea</taxon>
        <taxon>Metakinetoplastina</taxon>
        <taxon>Eubodonida</taxon>
        <taxon>Bodonidae</taxon>
        <taxon>Bodo</taxon>
    </lineage>
</organism>
<evidence type="ECO:0000259" key="6">
    <source>
        <dbReference type="Pfam" id="PF00171"/>
    </source>
</evidence>
<dbReference type="PROSITE" id="PS00687">
    <property type="entry name" value="ALDEHYDE_DEHYDR_GLU"/>
    <property type="match status" value="1"/>
</dbReference>
<dbReference type="FunFam" id="3.40.309.10:FF:000012">
    <property type="entry name" value="Betaine aldehyde dehydrogenase"/>
    <property type="match status" value="1"/>
</dbReference>
<dbReference type="Gene3D" id="3.40.309.10">
    <property type="entry name" value="Aldehyde Dehydrogenase, Chain A, domain 2"/>
    <property type="match status" value="1"/>
</dbReference>
<keyword evidence="8" id="KW-1185">Reference proteome</keyword>
<dbReference type="EMBL" id="CYKH01001927">
    <property type="protein sequence ID" value="CUG91459.1"/>
    <property type="molecule type" value="Genomic_DNA"/>
</dbReference>
<reference evidence="8" key="1">
    <citation type="submission" date="2015-09" db="EMBL/GenBank/DDBJ databases">
        <authorList>
            <consortium name="Pathogen Informatics"/>
        </authorList>
    </citation>
    <scope>NUCLEOTIDE SEQUENCE [LARGE SCALE GENOMIC DNA]</scope>
    <source>
        <strain evidence="8">Lake Konstanz</strain>
    </source>
</reference>